<reference evidence="1 2" key="1">
    <citation type="submission" date="2021-06" db="EMBL/GenBank/DDBJ databases">
        <authorList>
            <person name="Palmer J.M."/>
        </authorList>
    </citation>
    <scope>NUCLEOTIDE SEQUENCE [LARGE SCALE GENOMIC DNA]</scope>
    <source>
        <strain evidence="1 2">AS_MEX2019</strain>
        <tissue evidence="1">Muscle</tissue>
    </source>
</reference>
<gene>
    <name evidence="1" type="ORF">AMECASPLE_034456</name>
</gene>
<comment type="caution">
    <text evidence="1">The sequence shown here is derived from an EMBL/GenBank/DDBJ whole genome shotgun (WGS) entry which is preliminary data.</text>
</comment>
<evidence type="ECO:0000313" key="1">
    <source>
        <dbReference type="EMBL" id="MEQ2316638.1"/>
    </source>
</evidence>
<name>A0ABV1AGU0_9TELE</name>
<evidence type="ECO:0000313" key="2">
    <source>
        <dbReference type="Proteomes" id="UP001469553"/>
    </source>
</evidence>
<dbReference type="Proteomes" id="UP001469553">
    <property type="component" value="Unassembled WGS sequence"/>
</dbReference>
<dbReference type="EMBL" id="JAHRIP010089519">
    <property type="protein sequence ID" value="MEQ2316638.1"/>
    <property type="molecule type" value="Genomic_DNA"/>
</dbReference>
<sequence>FLTVSVGLVSAGRVIKKPKFEDGHQLQEATIQLLDLHQNLCSLFRELGNGHKQKEAASDANHRHVSGLLLGQRNGGAYLERRKLAANFCSTRPFLEELESWKSV</sequence>
<proteinExistence type="predicted"/>
<accession>A0ABV1AGU0</accession>
<protein>
    <submittedName>
        <fullName evidence="1">Uncharacterized protein</fullName>
    </submittedName>
</protein>
<organism evidence="1 2">
    <name type="scientific">Ameca splendens</name>
    <dbReference type="NCBI Taxonomy" id="208324"/>
    <lineage>
        <taxon>Eukaryota</taxon>
        <taxon>Metazoa</taxon>
        <taxon>Chordata</taxon>
        <taxon>Craniata</taxon>
        <taxon>Vertebrata</taxon>
        <taxon>Euteleostomi</taxon>
        <taxon>Actinopterygii</taxon>
        <taxon>Neopterygii</taxon>
        <taxon>Teleostei</taxon>
        <taxon>Neoteleostei</taxon>
        <taxon>Acanthomorphata</taxon>
        <taxon>Ovalentaria</taxon>
        <taxon>Atherinomorphae</taxon>
        <taxon>Cyprinodontiformes</taxon>
        <taxon>Goodeidae</taxon>
        <taxon>Ameca</taxon>
    </lineage>
</organism>
<keyword evidence="2" id="KW-1185">Reference proteome</keyword>
<feature type="non-terminal residue" evidence="1">
    <location>
        <position position="1"/>
    </location>
</feature>